<dbReference type="AlphaFoldDB" id="A0A3B0XU70"/>
<sequence length="26" mass="3268">MSRPLRIEYEDAYYHVMNRGRGRQRI</sequence>
<organism evidence="1">
    <name type="scientific">hydrothermal vent metagenome</name>
    <dbReference type="NCBI Taxonomy" id="652676"/>
    <lineage>
        <taxon>unclassified sequences</taxon>
        <taxon>metagenomes</taxon>
        <taxon>ecological metagenomes</taxon>
    </lineage>
</organism>
<evidence type="ECO:0000313" key="1">
    <source>
        <dbReference type="EMBL" id="VAW66847.1"/>
    </source>
</evidence>
<dbReference type="EMBL" id="UOFG01000287">
    <property type="protein sequence ID" value="VAW66847.1"/>
    <property type="molecule type" value="Genomic_DNA"/>
</dbReference>
<name>A0A3B0XU70_9ZZZZ</name>
<accession>A0A3B0XU70</accession>
<reference evidence="1" key="1">
    <citation type="submission" date="2018-06" db="EMBL/GenBank/DDBJ databases">
        <authorList>
            <person name="Zhirakovskaya E."/>
        </authorList>
    </citation>
    <scope>NUCLEOTIDE SEQUENCE</scope>
</reference>
<gene>
    <name evidence="1" type="ORF">MNBD_GAMMA11-608</name>
</gene>
<feature type="non-terminal residue" evidence="1">
    <location>
        <position position="26"/>
    </location>
</feature>
<evidence type="ECO:0008006" key="2">
    <source>
        <dbReference type="Google" id="ProtNLM"/>
    </source>
</evidence>
<protein>
    <recommendedName>
        <fullName evidence="2">Transposase</fullName>
    </recommendedName>
</protein>
<proteinExistence type="predicted"/>